<dbReference type="InterPro" id="IPR026444">
    <property type="entry name" value="Secre_tail"/>
</dbReference>
<reference evidence="3" key="1">
    <citation type="submission" date="2016-10" db="EMBL/GenBank/DDBJ databases">
        <authorList>
            <person name="Varghese N."/>
            <person name="Submissions S."/>
        </authorList>
    </citation>
    <scope>NUCLEOTIDE SEQUENCE [LARGE SCALE GENOMIC DNA]</scope>
    <source>
        <strain evidence="3">CGMCC 1.8711</strain>
    </source>
</reference>
<keyword evidence="3" id="KW-1185">Reference proteome</keyword>
<feature type="compositionally biased region" description="Low complexity" evidence="1">
    <location>
        <begin position="251"/>
        <end position="273"/>
    </location>
</feature>
<proteinExistence type="predicted"/>
<sequence length="318" mass="33263">MKRLFVVLACIALLSAGLSTTVGGEQSTATETPTAESPETEYALQTNGSAPLHDRQATVGDADVNVTSLVGLFPGEEALVGVTAPEDELAVVTVRSVDGTVVQKSSVTTGENVLVDSTDYEPGSYYITLSTNDEVRTASLLVVSSYKATFGLENVTSESERITGDATVAGGVRGNDSVQFVLTNETSEFRTDASEIRRGLYEFGLSLENVSDGNYTARIEVVGERVENDSRTILGVSPVRNVTVGDVSGDSTTSAATQAAAEESTEASAETETGAITEGEADSEAGATNSTVPDLAPVLLFAVLFSWAVVARVRRRVD</sequence>
<dbReference type="RefSeq" id="WP_089883159.1">
    <property type="nucleotide sequence ID" value="NZ_FOYS01000006.1"/>
</dbReference>
<organism evidence="2 3">
    <name type="scientific">Halogeometricum limi</name>
    <dbReference type="NCBI Taxonomy" id="555875"/>
    <lineage>
        <taxon>Archaea</taxon>
        <taxon>Methanobacteriati</taxon>
        <taxon>Methanobacteriota</taxon>
        <taxon>Stenosarchaea group</taxon>
        <taxon>Halobacteria</taxon>
        <taxon>Halobacteriales</taxon>
        <taxon>Haloferacaceae</taxon>
        <taxon>Halogeometricum</taxon>
    </lineage>
</organism>
<dbReference type="NCBIfam" id="TIGR04183">
    <property type="entry name" value="Por_Secre_tail"/>
    <property type="match status" value="1"/>
</dbReference>
<name>A0A1I6IMD2_9EURY</name>
<gene>
    <name evidence="2" type="ORF">SAMN04488124_3415</name>
</gene>
<protein>
    <submittedName>
        <fullName evidence="2">Por secretion system C-terminal sorting domain-containing protein</fullName>
    </submittedName>
</protein>
<evidence type="ECO:0000256" key="1">
    <source>
        <dbReference type="SAM" id="MobiDB-lite"/>
    </source>
</evidence>
<dbReference type="AlphaFoldDB" id="A0A1I6IMD2"/>
<evidence type="ECO:0000313" key="2">
    <source>
        <dbReference type="EMBL" id="SFR67873.1"/>
    </source>
</evidence>
<dbReference type="EMBL" id="FOYS01000006">
    <property type="protein sequence ID" value="SFR67873.1"/>
    <property type="molecule type" value="Genomic_DNA"/>
</dbReference>
<feature type="region of interest" description="Disordered" evidence="1">
    <location>
        <begin position="246"/>
        <end position="273"/>
    </location>
</feature>
<dbReference type="OrthoDB" id="206466at2157"/>
<dbReference type="Proteomes" id="UP000243250">
    <property type="component" value="Unassembled WGS sequence"/>
</dbReference>
<evidence type="ECO:0000313" key="3">
    <source>
        <dbReference type="Proteomes" id="UP000243250"/>
    </source>
</evidence>
<accession>A0A1I6IMD2</accession>